<evidence type="ECO:0000256" key="2">
    <source>
        <dbReference type="ARBA" id="ARBA00007090"/>
    </source>
</evidence>
<proteinExistence type="inferred from homology"/>
<evidence type="ECO:0000256" key="6">
    <source>
        <dbReference type="ARBA" id="ARBA00022676"/>
    </source>
</evidence>
<keyword evidence="6 15" id="KW-0328">Glycosyltransferase</keyword>
<evidence type="ECO:0000256" key="1">
    <source>
        <dbReference type="ARBA" id="ARBA00004752"/>
    </source>
</evidence>
<evidence type="ECO:0000313" key="16">
    <source>
        <dbReference type="Proteomes" id="UP000734218"/>
    </source>
</evidence>
<dbReference type="GO" id="GO:0016787">
    <property type="term" value="F:hydrolase activity"/>
    <property type="evidence" value="ECO:0007669"/>
    <property type="project" value="UniProtKB-KW"/>
</dbReference>
<comment type="similarity">
    <text evidence="2">In the C-terminal section; belongs to the transpeptidase family.</text>
</comment>
<evidence type="ECO:0000256" key="10">
    <source>
        <dbReference type="ARBA" id="ARBA00044770"/>
    </source>
</evidence>
<evidence type="ECO:0000256" key="11">
    <source>
        <dbReference type="ARBA" id="ARBA00049902"/>
    </source>
</evidence>
<dbReference type="InterPro" id="IPR036950">
    <property type="entry name" value="PBP_transglycosylase"/>
</dbReference>
<dbReference type="Gene3D" id="3.40.710.10">
    <property type="entry name" value="DD-peptidase/beta-lactamase superfamily"/>
    <property type="match status" value="1"/>
</dbReference>
<keyword evidence="7 15" id="KW-0808">Transferase</keyword>
<dbReference type="GO" id="GO:0016757">
    <property type="term" value="F:glycosyltransferase activity"/>
    <property type="evidence" value="ECO:0007669"/>
    <property type="project" value="UniProtKB-KW"/>
</dbReference>
<evidence type="ECO:0000256" key="3">
    <source>
        <dbReference type="ARBA" id="ARBA00007739"/>
    </source>
</evidence>
<feature type="domain" description="Penicillin-binding protein transpeptidase" evidence="13">
    <location>
        <begin position="327"/>
        <end position="551"/>
    </location>
</feature>
<evidence type="ECO:0000313" key="15">
    <source>
        <dbReference type="EMBL" id="NJC35038.1"/>
    </source>
</evidence>
<feature type="region of interest" description="Disordered" evidence="12">
    <location>
        <begin position="603"/>
        <end position="708"/>
    </location>
</feature>
<dbReference type="EC" id="2.4.99.28" evidence="10"/>
<keyword evidence="16" id="KW-1185">Reference proteome</keyword>
<keyword evidence="8 15" id="KW-0378">Hydrolase</keyword>
<evidence type="ECO:0000256" key="4">
    <source>
        <dbReference type="ARBA" id="ARBA00022645"/>
    </source>
</evidence>
<dbReference type="Proteomes" id="UP000734218">
    <property type="component" value="Unassembled WGS sequence"/>
</dbReference>
<comment type="caution">
    <text evidence="15">The sequence shown here is derived from an EMBL/GenBank/DDBJ whole genome shotgun (WGS) entry which is preliminary data.</text>
</comment>
<feature type="compositionally biased region" description="Acidic residues" evidence="12">
    <location>
        <begin position="658"/>
        <end position="668"/>
    </location>
</feature>
<organism evidence="15 16">
    <name type="scientific">Sphingomonas jejuensis</name>
    <dbReference type="NCBI Taxonomy" id="904715"/>
    <lineage>
        <taxon>Bacteria</taxon>
        <taxon>Pseudomonadati</taxon>
        <taxon>Pseudomonadota</taxon>
        <taxon>Alphaproteobacteria</taxon>
        <taxon>Sphingomonadales</taxon>
        <taxon>Sphingomonadaceae</taxon>
        <taxon>Sphingomonas</taxon>
    </lineage>
</organism>
<evidence type="ECO:0000256" key="5">
    <source>
        <dbReference type="ARBA" id="ARBA00022670"/>
    </source>
</evidence>
<evidence type="ECO:0000256" key="7">
    <source>
        <dbReference type="ARBA" id="ARBA00022679"/>
    </source>
</evidence>
<dbReference type="Pfam" id="PF00905">
    <property type="entry name" value="Transpeptidase"/>
    <property type="match status" value="1"/>
</dbReference>
<keyword evidence="4" id="KW-0121">Carboxypeptidase</keyword>
<name>A0ABX0XNS7_9SPHN</name>
<dbReference type="InterPro" id="IPR050396">
    <property type="entry name" value="Glycosyltr_51/Transpeptidase"/>
</dbReference>
<evidence type="ECO:0000256" key="9">
    <source>
        <dbReference type="ARBA" id="ARBA00023268"/>
    </source>
</evidence>
<feature type="compositionally biased region" description="Basic and acidic residues" evidence="12">
    <location>
        <begin position="676"/>
        <end position="687"/>
    </location>
</feature>
<gene>
    <name evidence="15" type="ORF">GGR88_002552</name>
</gene>
<comment type="similarity">
    <text evidence="3">In the N-terminal section; belongs to the glycosyltransferase 51 family.</text>
</comment>
<accession>A0ABX0XNS7</accession>
<dbReference type="InterPro" id="IPR023346">
    <property type="entry name" value="Lysozyme-like_dom_sf"/>
</dbReference>
<dbReference type="RefSeq" id="WP_167955553.1">
    <property type="nucleotide sequence ID" value="NZ_JAATJE010000002.1"/>
</dbReference>
<dbReference type="EMBL" id="JAATJE010000002">
    <property type="protein sequence ID" value="NJC35038.1"/>
    <property type="molecule type" value="Genomic_DNA"/>
</dbReference>
<evidence type="ECO:0000259" key="14">
    <source>
        <dbReference type="Pfam" id="PF00912"/>
    </source>
</evidence>
<dbReference type="InterPro" id="IPR001460">
    <property type="entry name" value="PCN-bd_Tpept"/>
</dbReference>
<dbReference type="Gene3D" id="1.10.3810.10">
    <property type="entry name" value="Biosynthetic peptidoglycan transglycosylase-like"/>
    <property type="match status" value="1"/>
</dbReference>
<dbReference type="PANTHER" id="PTHR32282">
    <property type="entry name" value="BINDING PROTEIN TRANSPEPTIDASE, PUTATIVE-RELATED"/>
    <property type="match status" value="1"/>
</dbReference>
<dbReference type="NCBIfam" id="TIGR02074">
    <property type="entry name" value="PBP_1a_fam"/>
    <property type="match status" value="1"/>
</dbReference>
<feature type="domain" description="Glycosyl transferase family 51" evidence="14">
    <location>
        <begin position="75"/>
        <end position="241"/>
    </location>
</feature>
<dbReference type="InterPro" id="IPR012338">
    <property type="entry name" value="Beta-lactam/transpept-like"/>
</dbReference>
<evidence type="ECO:0000259" key="13">
    <source>
        <dbReference type="Pfam" id="PF00905"/>
    </source>
</evidence>
<reference evidence="15 16" key="1">
    <citation type="submission" date="2020-03" db="EMBL/GenBank/DDBJ databases">
        <title>Genomic Encyclopedia of Type Strains, Phase IV (KMG-IV): sequencing the most valuable type-strain genomes for metagenomic binning, comparative biology and taxonomic classification.</title>
        <authorList>
            <person name="Goeker M."/>
        </authorList>
    </citation>
    <scope>NUCLEOTIDE SEQUENCE [LARGE SCALE GENOMIC DNA]</scope>
    <source>
        <strain evidence="15 16">DSM 27651</strain>
    </source>
</reference>
<evidence type="ECO:0000256" key="12">
    <source>
        <dbReference type="SAM" id="MobiDB-lite"/>
    </source>
</evidence>
<dbReference type="Pfam" id="PF00912">
    <property type="entry name" value="Transgly"/>
    <property type="match status" value="1"/>
</dbReference>
<dbReference type="SUPFAM" id="SSF56601">
    <property type="entry name" value="beta-lactamase/transpeptidase-like"/>
    <property type="match status" value="1"/>
</dbReference>
<comment type="catalytic activity">
    <reaction evidence="11">
        <text>[GlcNAc-(1-&gt;4)-Mur2Ac(oyl-L-Ala-gamma-D-Glu-L-Lys-D-Ala-D-Ala)](n)-di-trans,octa-cis-undecaprenyl diphosphate + beta-D-GlcNAc-(1-&gt;4)-Mur2Ac(oyl-L-Ala-gamma-D-Glu-L-Lys-D-Ala-D-Ala)-di-trans,octa-cis-undecaprenyl diphosphate = [GlcNAc-(1-&gt;4)-Mur2Ac(oyl-L-Ala-gamma-D-Glu-L-Lys-D-Ala-D-Ala)](n+1)-di-trans,octa-cis-undecaprenyl diphosphate + di-trans,octa-cis-undecaprenyl diphosphate + H(+)</text>
        <dbReference type="Rhea" id="RHEA:23708"/>
        <dbReference type="Rhea" id="RHEA-COMP:9602"/>
        <dbReference type="Rhea" id="RHEA-COMP:9603"/>
        <dbReference type="ChEBI" id="CHEBI:15378"/>
        <dbReference type="ChEBI" id="CHEBI:58405"/>
        <dbReference type="ChEBI" id="CHEBI:60033"/>
        <dbReference type="ChEBI" id="CHEBI:78435"/>
        <dbReference type="EC" id="2.4.99.28"/>
    </reaction>
</comment>
<dbReference type="PANTHER" id="PTHR32282:SF33">
    <property type="entry name" value="PEPTIDOGLYCAN GLYCOSYLTRANSFERASE"/>
    <property type="match status" value="1"/>
</dbReference>
<keyword evidence="5" id="KW-0645">Protease</keyword>
<evidence type="ECO:0000256" key="8">
    <source>
        <dbReference type="ARBA" id="ARBA00022801"/>
    </source>
</evidence>
<comment type="pathway">
    <text evidence="1">Cell wall biogenesis; peptidoglycan biosynthesis.</text>
</comment>
<dbReference type="SUPFAM" id="SSF53955">
    <property type="entry name" value="Lysozyme-like"/>
    <property type="match status" value="1"/>
</dbReference>
<keyword evidence="9" id="KW-0511">Multifunctional enzyme</keyword>
<sequence>MATTPPRTRKRRPGVIRRLIQIGLVIGAVLLIGLLTAVGLQAASLPSFDALRSSPNGQMIRVRAADGSVLISLGPSYGEWLAYRDIPPVMAGAIVAVEDRRFRSHPGVDPIGIARGIKVSFESDNRVRGVSTISQQLARNIFLTNDRSYGRKIKEGILALALEWKFSKNEILELYLNKVYFGGGAYGIDAASRRFFGHPATELSTGEAAIIAGLVKAPSNYSPTADADAAVARAQVVLRLMRREGVVSAAEASNVDFGEVRPAPEENQTSVRYFTDWALPQLDTLIDETSEPIDVWTTIDPRMQAAAERSIRANTPSGVQGALVSLDRDGAVRAMIGGKDYVSSNYNRATQATRQPGSAFKLFVYLAALEAGYTPEDTVVDEPININGWSPRNSSRRFSGAMTLRSAFAYSINTIAAKLGQDVGFGTVADMARRFGITSPLSVDPSITLGTSDVRLIDMTRAYASVGQRGVAVTPYGITRVATADGRLLYEHEVDTSRVLVTPWVAAEMVDLMQSAVTTGSARAADIGRPVAGKTGTTSSNKDGWFLGFSSGLTTGVWMGRDDARAVGGLQGGTAPARAFADFMRTAVARRPVEAFATEVTLPEWQMEPDEEAYFGDPDNGIDPSAAAPGDQRFVDENGNPVGGRDPRFDGPAAAPEQEQEPDQDWIDEVLGRGTRSREDQPREPAEPRSTPPARPVQPQRGEPDGIY</sequence>
<dbReference type="InterPro" id="IPR001264">
    <property type="entry name" value="Glyco_trans_51"/>
</dbReference>
<protein>
    <recommendedName>
        <fullName evidence="10">peptidoglycan glycosyltransferase</fullName>
        <ecNumber evidence="10">2.4.99.28</ecNumber>
    </recommendedName>
</protein>